<keyword evidence="1" id="KW-0119">Carbohydrate metabolism</keyword>
<dbReference type="EC" id="3.2.1.-" evidence="1"/>
<dbReference type="EMBL" id="MCOG01000018">
    <property type="protein sequence ID" value="ORY77857.1"/>
    <property type="molecule type" value="Genomic_DNA"/>
</dbReference>
<dbReference type="SUPFAM" id="SSF51989">
    <property type="entry name" value="Glycosyl hydrolases family 6, cellulases"/>
    <property type="match status" value="1"/>
</dbReference>
<gene>
    <name evidence="2" type="ORF">LY90DRAFT_698407</name>
</gene>
<keyword evidence="1" id="KW-0136">Cellulose degradation</keyword>
<dbReference type="OrthoDB" id="64893at2759"/>
<evidence type="ECO:0000256" key="1">
    <source>
        <dbReference type="RuleBase" id="RU361186"/>
    </source>
</evidence>
<comment type="caution">
    <text evidence="2">The sequence shown here is derived from an EMBL/GenBank/DDBJ whole genome shotgun (WGS) entry which is preliminary data.</text>
</comment>
<dbReference type="InterPro" id="IPR016288">
    <property type="entry name" value="Beta_cellobiohydrolase"/>
</dbReference>
<organism evidence="2 3">
    <name type="scientific">Neocallimastix californiae</name>
    <dbReference type="NCBI Taxonomy" id="1754190"/>
    <lineage>
        <taxon>Eukaryota</taxon>
        <taxon>Fungi</taxon>
        <taxon>Fungi incertae sedis</taxon>
        <taxon>Chytridiomycota</taxon>
        <taxon>Chytridiomycota incertae sedis</taxon>
        <taxon>Neocallimastigomycetes</taxon>
        <taxon>Neocallimastigales</taxon>
        <taxon>Neocallimastigaceae</taxon>
        <taxon>Neocallimastix</taxon>
    </lineage>
</organism>
<dbReference type="AlphaFoldDB" id="A0A1Y2F2C7"/>
<dbReference type="GO" id="GO:0030245">
    <property type="term" value="P:cellulose catabolic process"/>
    <property type="evidence" value="ECO:0007669"/>
    <property type="project" value="UniProtKB-KW"/>
</dbReference>
<dbReference type="PRINTS" id="PR00733">
    <property type="entry name" value="GLHYDRLASE6"/>
</dbReference>
<reference evidence="2 3" key="1">
    <citation type="submission" date="2016-08" db="EMBL/GenBank/DDBJ databases">
        <title>A Parts List for Fungal Cellulosomes Revealed by Comparative Genomics.</title>
        <authorList>
            <consortium name="DOE Joint Genome Institute"/>
            <person name="Haitjema C.H."/>
            <person name="Gilmore S.P."/>
            <person name="Henske J.K."/>
            <person name="Solomon K.V."/>
            <person name="De Groot R."/>
            <person name="Kuo A."/>
            <person name="Mondo S.J."/>
            <person name="Salamov A.A."/>
            <person name="Labutti K."/>
            <person name="Zhao Z."/>
            <person name="Chiniquy J."/>
            <person name="Barry K."/>
            <person name="Brewer H.M."/>
            <person name="Purvine S.O."/>
            <person name="Wright A.T."/>
            <person name="Boxma B."/>
            <person name="Van Alen T."/>
            <person name="Hackstein J.H."/>
            <person name="Baker S.E."/>
            <person name="Grigoriev I.V."/>
            <person name="O'Malley M.A."/>
        </authorList>
    </citation>
    <scope>NUCLEOTIDE SEQUENCE [LARGE SCALE GENOMIC DNA]</scope>
    <source>
        <strain evidence="2 3">G1</strain>
    </source>
</reference>
<protein>
    <recommendedName>
        <fullName evidence="1">Glucanase</fullName>
        <ecNumber evidence="1">3.2.1.-</ecNumber>
    </recommendedName>
</protein>
<dbReference type="GO" id="GO:0004553">
    <property type="term" value="F:hydrolase activity, hydrolyzing O-glycosyl compounds"/>
    <property type="evidence" value="ECO:0007669"/>
    <property type="project" value="InterPro"/>
</dbReference>
<keyword evidence="1" id="KW-0624">Polysaccharide degradation</keyword>
<evidence type="ECO:0000313" key="3">
    <source>
        <dbReference type="Proteomes" id="UP000193920"/>
    </source>
</evidence>
<sequence length="85" mass="9541">MKFIVDTGRNKIDVFETFGATKTWCNFMGTTFGENPKANPDPISMTLLDAFMWIKTLGEADGTSTCERVDPICFLEDSLSKSFRC</sequence>
<evidence type="ECO:0000313" key="2">
    <source>
        <dbReference type="EMBL" id="ORY77857.1"/>
    </source>
</evidence>
<name>A0A1Y2F2C7_9FUNG</name>
<dbReference type="InterPro" id="IPR036434">
    <property type="entry name" value="Beta_cellobiohydrolase_sf"/>
</dbReference>
<dbReference type="Pfam" id="PF01341">
    <property type="entry name" value="Glyco_hydro_6"/>
    <property type="match status" value="1"/>
</dbReference>
<proteinExistence type="inferred from homology"/>
<dbReference type="Gene3D" id="3.20.20.40">
    <property type="entry name" value="1, 4-beta cellobiohydrolase"/>
    <property type="match status" value="1"/>
</dbReference>
<dbReference type="Proteomes" id="UP000193920">
    <property type="component" value="Unassembled WGS sequence"/>
</dbReference>
<comment type="similarity">
    <text evidence="1">Belongs to the glycosyl hydrolase family 6.</text>
</comment>
<keyword evidence="3" id="KW-1185">Reference proteome</keyword>
<keyword evidence="1 2" id="KW-0378">Hydrolase</keyword>
<dbReference type="PANTHER" id="PTHR34876">
    <property type="match status" value="1"/>
</dbReference>
<accession>A0A1Y2F2C7</accession>
<keyword evidence="1" id="KW-0326">Glycosidase</keyword>
<dbReference type="STRING" id="1754190.A0A1Y2F2C7"/>
<dbReference type="PANTHER" id="PTHR34876:SF4">
    <property type="entry name" value="1,4-BETA-D-GLUCAN CELLOBIOHYDROLASE C-RELATED"/>
    <property type="match status" value="1"/>
</dbReference>